<feature type="region of interest" description="Disordered" evidence="1">
    <location>
        <begin position="227"/>
        <end position="260"/>
    </location>
</feature>
<protein>
    <recommendedName>
        <fullName evidence="5">DUF2637 domain-containing protein</fullName>
    </recommendedName>
</protein>
<gene>
    <name evidence="3" type="ORF">GCM10025778_36190</name>
</gene>
<dbReference type="Proteomes" id="UP001501257">
    <property type="component" value="Unassembled WGS sequence"/>
</dbReference>
<keyword evidence="2" id="KW-0812">Transmembrane</keyword>
<evidence type="ECO:0000256" key="2">
    <source>
        <dbReference type="SAM" id="Phobius"/>
    </source>
</evidence>
<keyword evidence="4" id="KW-1185">Reference proteome</keyword>
<keyword evidence="2" id="KW-1133">Transmembrane helix</keyword>
<evidence type="ECO:0000313" key="3">
    <source>
        <dbReference type="EMBL" id="GAA5229080.1"/>
    </source>
</evidence>
<comment type="caution">
    <text evidence="3">The sequence shown here is derived from an EMBL/GenBank/DDBJ whole genome shotgun (WGS) entry which is preliminary data.</text>
</comment>
<proteinExistence type="predicted"/>
<dbReference type="EMBL" id="BAABLK010000093">
    <property type="protein sequence ID" value="GAA5229080.1"/>
    <property type="molecule type" value="Genomic_DNA"/>
</dbReference>
<feature type="transmembrane region" description="Helical" evidence="2">
    <location>
        <begin position="122"/>
        <end position="146"/>
    </location>
</feature>
<evidence type="ECO:0000256" key="1">
    <source>
        <dbReference type="SAM" id="MobiDB-lite"/>
    </source>
</evidence>
<evidence type="ECO:0008006" key="5">
    <source>
        <dbReference type="Google" id="ProtNLM"/>
    </source>
</evidence>
<organism evidence="3 4">
    <name type="scientific">Paeniglutamicibacter antarcticus</name>
    <dbReference type="NCBI Taxonomy" id="494023"/>
    <lineage>
        <taxon>Bacteria</taxon>
        <taxon>Bacillati</taxon>
        <taxon>Actinomycetota</taxon>
        <taxon>Actinomycetes</taxon>
        <taxon>Micrococcales</taxon>
        <taxon>Micrococcaceae</taxon>
        <taxon>Paeniglutamicibacter</taxon>
    </lineage>
</organism>
<feature type="transmembrane region" description="Helical" evidence="2">
    <location>
        <begin position="58"/>
        <end position="78"/>
    </location>
</feature>
<name>A0ABP9TS87_9MICC</name>
<feature type="transmembrane region" description="Helical" evidence="2">
    <location>
        <begin position="20"/>
        <end position="38"/>
    </location>
</feature>
<feature type="compositionally biased region" description="Polar residues" evidence="1">
    <location>
        <begin position="228"/>
        <end position="247"/>
    </location>
</feature>
<keyword evidence="2" id="KW-0472">Membrane</keyword>
<evidence type="ECO:0000313" key="4">
    <source>
        <dbReference type="Proteomes" id="UP001501257"/>
    </source>
</evidence>
<dbReference type="InterPro" id="IPR021235">
    <property type="entry name" value="DUF2637"/>
</dbReference>
<reference evidence="4" key="1">
    <citation type="journal article" date="2019" name="Int. J. Syst. Evol. Microbiol.">
        <title>The Global Catalogue of Microorganisms (GCM) 10K type strain sequencing project: providing services to taxonomists for standard genome sequencing and annotation.</title>
        <authorList>
            <consortium name="The Broad Institute Genomics Platform"/>
            <consortium name="The Broad Institute Genome Sequencing Center for Infectious Disease"/>
            <person name="Wu L."/>
            <person name="Ma J."/>
        </authorList>
    </citation>
    <scope>NUCLEOTIDE SEQUENCE [LARGE SCALE GENOMIC DNA]</scope>
    <source>
        <strain evidence="4">JCM 18952</strain>
    </source>
</reference>
<accession>A0ABP9TS87</accession>
<dbReference type="Pfam" id="PF10935">
    <property type="entry name" value="DUF2637"/>
    <property type="match status" value="1"/>
</dbReference>
<sequence length="279" mass="29171">MIEAPSQMNEKIPNEPHKAVLRTAVAATVLIAIGAFVLSFSALTDLAQRSGIDANLAWIWPIIVDGMIVASTVAIVALNGHSRRAMVYPWTLLFFGAFVSTAANSVHAILTVGEMNSDIPPVVSALVAAMPPVVLLAITHLTVHMYQKKSEAAEKRAAAAYDEETVENEKYGFAYDDGFQAAMTDAQNAESERVATGQEQLAEATARARAEGRAEANSALAQIKTEAASGNTQAVSAKSPANASSNGARPASTGKIGAMAGSGAAPLYDEIAQSQDSRN</sequence>
<feature type="transmembrane region" description="Helical" evidence="2">
    <location>
        <begin position="90"/>
        <end position="110"/>
    </location>
</feature>